<keyword evidence="2 5" id="KW-0238">DNA-binding</keyword>
<dbReference type="Gene3D" id="1.10.10.10">
    <property type="entry name" value="Winged helix-like DNA-binding domain superfamily/Winged helix DNA-binding domain"/>
    <property type="match status" value="1"/>
</dbReference>
<dbReference type="Pfam" id="PF07729">
    <property type="entry name" value="FCD"/>
    <property type="match status" value="1"/>
</dbReference>
<dbReference type="InterPro" id="IPR011711">
    <property type="entry name" value="GntR_C"/>
</dbReference>
<dbReference type="Proteomes" id="UP000295388">
    <property type="component" value="Unassembled WGS sequence"/>
</dbReference>
<dbReference type="InterPro" id="IPR036388">
    <property type="entry name" value="WH-like_DNA-bd_sf"/>
</dbReference>
<keyword evidence="6" id="KW-1185">Reference proteome</keyword>
<dbReference type="CDD" id="cd07377">
    <property type="entry name" value="WHTH_GntR"/>
    <property type="match status" value="1"/>
</dbReference>
<dbReference type="EMBL" id="SNWQ01000002">
    <property type="protein sequence ID" value="TDO52209.1"/>
    <property type="molecule type" value="Genomic_DNA"/>
</dbReference>
<gene>
    <name evidence="5" type="ORF">EV643_10246</name>
</gene>
<keyword evidence="3" id="KW-0804">Transcription</keyword>
<dbReference type="GO" id="GO:0003677">
    <property type="term" value="F:DNA binding"/>
    <property type="evidence" value="ECO:0007669"/>
    <property type="project" value="UniProtKB-KW"/>
</dbReference>
<sequence length="244" mass="26277">MNRIRAGGYSGRGIHGEVVEELGQRIVGGRLAEGETIDVVALEAELDISKTVVREALRVLKAKGLVDARQKRGTFVQPRSEWRLLDPDVIRWQFGGRADTQFLDDLAEVRGIFEPASARLAAVRHDEGDIAAMERALELMSAAAAGRGNAVEADLAFHRALLASTHNELLTRMEVVLEAGLAARDVLVHGAVEDDDPTPAHAAVLDAIRDRDPDRAADAASALLAKSLLDLDRARSSATQQEGP</sequence>
<dbReference type="InterPro" id="IPR008920">
    <property type="entry name" value="TF_FadR/GntR_C"/>
</dbReference>
<evidence type="ECO:0000256" key="2">
    <source>
        <dbReference type="ARBA" id="ARBA00023125"/>
    </source>
</evidence>
<name>A0A4R6KQU2_9ACTN</name>
<comment type="caution">
    <text evidence="5">The sequence shown here is derived from an EMBL/GenBank/DDBJ whole genome shotgun (WGS) entry which is preliminary data.</text>
</comment>
<dbReference type="Pfam" id="PF00392">
    <property type="entry name" value="GntR"/>
    <property type="match status" value="1"/>
</dbReference>
<accession>A0A4R6KQU2</accession>
<organism evidence="5 6">
    <name type="scientific">Kribbella caucasensis</name>
    <dbReference type="NCBI Taxonomy" id="2512215"/>
    <lineage>
        <taxon>Bacteria</taxon>
        <taxon>Bacillati</taxon>
        <taxon>Actinomycetota</taxon>
        <taxon>Actinomycetes</taxon>
        <taxon>Propionibacteriales</taxon>
        <taxon>Kribbellaceae</taxon>
        <taxon>Kribbella</taxon>
    </lineage>
</organism>
<protein>
    <submittedName>
        <fullName evidence="5">DNA-binding FadR family transcriptional regulator</fullName>
    </submittedName>
</protein>
<evidence type="ECO:0000313" key="6">
    <source>
        <dbReference type="Proteomes" id="UP000295388"/>
    </source>
</evidence>
<dbReference type="SMART" id="SM00345">
    <property type="entry name" value="HTH_GNTR"/>
    <property type="match status" value="1"/>
</dbReference>
<evidence type="ECO:0000259" key="4">
    <source>
        <dbReference type="PROSITE" id="PS50949"/>
    </source>
</evidence>
<dbReference type="OrthoDB" id="4164516at2"/>
<dbReference type="RefSeq" id="WP_133798662.1">
    <property type="nucleotide sequence ID" value="NZ_SNWQ01000002.1"/>
</dbReference>
<dbReference type="Gene3D" id="1.20.120.530">
    <property type="entry name" value="GntR ligand-binding domain-like"/>
    <property type="match status" value="1"/>
</dbReference>
<dbReference type="SUPFAM" id="SSF48008">
    <property type="entry name" value="GntR ligand-binding domain-like"/>
    <property type="match status" value="1"/>
</dbReference>
<proteinExistence type="predicted"/>
<evidence type="ECO:0000256" key="1">
    <source>
        <dbReference type="ARBA" id="ARBA00023015"/>
    </source>
</evidence>
<dbReference type="SMART" id="SM00895">
    <property type="entry name" value="FCD"/>
    <property type="match status" value="1"/>
</dbReference>
<evidence type="ECO:0000256" key="3">
    <source>
        <dbReference type="ARBA" id="ARBA00023163"/>
    </source>
</evidence>
<dbReference type="InterPro" id="IPR000524">
    <property type="entry name" value="Tscrpt_reg_HTH_GntR"/>
</dbReference>
<dbReference type="PROSITE" id="PS50949">
    <property type="entry name" value="HTH_GNTR"/>
    <property type="match status" value="1"/>
</dbReference>
<dbReference type="SUPFAM" id="SSF46785">
    <property type="entry name" value="Winged helix' DNA-binding domain"/>
    <property type="match status" value="1"/>
</dbReference>
<dbReference type="AlphaFoldDB" id="A0A4R6KQU2"/>
<evidence type="ECO:0000313" key="5">
    <source>
        <dbReference type="EMBL" id="TDO52209.1"/>
    </source>
</evidence>
<feature type="domain" description="HTH gntR-type" evidence="4">
    <location>
        <begin position="12"/>
        <end position="79"/>
    </location>
</feature>
<reference evidence="5 6" key="1">
    <citation type="submission" date="2019-03" db="EMBL/GenBank/DDBJ databases">
        <title>Genomic Encyclopedia of Type Strains, Phase III (KMG-III): the genomes of soil and plant-associated and newly described type strains.</title>
        <authorList>
            <person name="Whitman W."/>
        </authorList>
    </citation>
    <scope>NUCLEOTIDE SEQUENCE [LARGE SCALE GENOMIC DNA]</scope>
    <source>
        <strain evidence="5 6">VKM Ac-2527</strain>
    </source>
</reference>
<dbReference type="GO" id="GO:0003700">
    <property type="term" value="F:DNA-binding transcription factor activity"/>
    <property type="evidence" value="ECO:0007669"/>
    <property type="project" value="InterPro"/>
</dbReference>
<dbReference type="PANTHER" id="PTHR43537">
    <property type="entry name" value="TRANSCRIPTIONAL REGULATOR, GNTR FAMILY"/>
    <property type="match status" value="1"/>
</dbReference>
<dbReference type="InterPro" id="IPR036390">
    <property type="entry name" value="WH_DNA-bd_sf"/>
</dbReference>
<dbReference type="PANTHER" id="PTHR43537:SF44">
    <property type="entry name" value="GNTR FAMILY REGULATORY PROTEIN"/>
    <property type="match status" value="1"/>
</dbReference>
<keyword evidence="1" id="KW-0805">Transcription regulation</keyword>